<dbReference type="Proteomes" id="UP000735302">
    <property type="component" value="Unassembled WGS sequence"/>
</dbReference>
<gene>
    <name evidence="1" type="ORF">PoB_001094100</name>
</gene>
<reference evidence="1 2" key="1">
    <citation type="journal article" date="2021" name="Elife">
        <title>Chloroplast acquisition without the gene transfer in kleptoplastic sea slugs, Plakobranchus ocellatus.</title>
        <authorList>
            <person name="Maeda T."/>
            <person name="Takahashi S."/>
            <person name="Yoshida T."/>
            <person name="Shimamura S."/>
            <person name="Takaki Y."/>
            <person name="Nagai Y."/>
            <person name="Toyoda A."/>
            <person name="Suzuki Y."/>
            <person name="Arimoto A."/>
            <person name="Ishii H."/>
            <person name="Satoh N."/>
            <person name="Nishiyama T."/>
            <person name="Hasebe M."/>
            <person name="Maruyama T."/>
            <person name="Minagawa J."/>
            <person name="Obokata J."/>
            <person name="Shigenobu S."/>
        </authorList>
    </citation>
    <scope>NUCLEOTIDE SEQUENCE [LARGE SCALE GENOMIC DNA]</scope>
</reference>
<sequence length="107" mass="11951">MSGFCSLKPRISVKLEPVTFDRRSLQISVNATLKQDTSDLVPGLESSCSRTWPRLADLSLLDTVRCQVVMDQVHYLFLPLMARSESDKRPAIMQASVWTGNSLRGPV</sequence>
<dbReference type="AlphaFoldDB" id="A0AAV3YMD1"/>
<name>A0AAV3YMD1_9GAST</name>
<comment type="caution">
    <text evidence="1">The sequence shown here is derived from an EMBL/GenBank/DDBJ whole genome shotgun (WGS) entry which is preliminary data.</text>
</comment>
<evidence type="ECO:0000313" key="1">
    <source>
        <dbReference type="EMBL" id="GFN84435.1"/>
    </source>
</evidence>
<accession>A0AAV3YMD1</accession>
<organism evidence="1 2">
    <name type="scientific">Plakobranchus ocellatus</name>
    <dbReference type="NCBI Taxonomy" id="259542"/>
    <lineage>
        <taxon>Eukaryota</taxon>
        <taxon>Metazoa</taxon>
        <taxon>Spiralia</taxon>
        <taxon>Lophotrochozoa</taxon>
        <taxon>Mollusca</taxon>
        <taxon>Gastropoda</taxon>
        <taxon>Heterobranchia</taxon>
        <taxon>Euthyneura</taxon>
        <taxon>Panpulmonata</taxon>
        <taxon>Sacoglossa</taxon>
        <taxon>Placobranchoidea</taxon>
        <taxon>Plakobranchidae</taxon>
        <taxon>Plakobranchus</taxon>
    </lineage>
</organism>
<proteinExistence type="predicted"/>
<keyword evidence="2" id="KW-1185">Reference proteome</keyword>
<evidence type="ECO:0000313" key="2">
    <source>
        <dbReference type="Proteomes" id="UP000735302"/>
    </source>
</evidence>
<protein>
    <submittedName>
        <fullName evidence="1">Uncharacterized protein</fullName>
    </submittedName>
</protein>
<dbReference type="EMBL" id="BLXT01001319">
    <property type="protein sequence ID" value="GFN84435.1"/>
    <property type="molecule type" value="Genomic_DNA"/>
</dbReference>